<feature type="compositionally biased region" description="Pro residues" evidence="14">
    <location>
        <begin position="487"/>
        <end position="513"/>
    </location>
</feature>
<dbReference type="Pfam" id="PF00752">
    <property type="entry name" value="XPG_N"/>
    <property type="match status" value="1"/>
</dbReference>
<evidence type="ECO:0000256" key="3">
    <source>
        <dbReference type="ARBA" id="ARBA00022722"/>
    </source>
</evidence>
<dbReference type="AlphaFoldDB" id="A0A8H7RLG0"/>
<organism evidence="17 18">
    <name type="scientific">Mucor saturninus</name>
    <dbReference type="NCBI Taxonomy" id="64648"/>
    <lineage>
        <taxon>Eukaryota</taxon>
        <taxon>Fungi</taxon>
        <taxon>Fungi incertae sedis</taxon>
        <taxon>Mucoromycota</taxon>
        <taxon>Mucoromycotina</taxon>
        <taxon>Mucoromycetes</taxon>
        <taxon>Mucorales</taxon>
        <taxon>Mucorineae</taxon>
        <taxon>Mucoraceae</taxon>
        <taxon>Mucor</taxon>
    </lineage>
</organism>
<dbReference type="EMBL" id="JAEPRD010000005">
    <property type="protein sequence ID" value="KAG2212718.1"/>
    <property type="molecule type" value="Genomic_DNA"/>
</dbReference>
<dbReference type="EC" id="3.1.-.-" evidence="13"/>
<feature type="compositionally biased region" description="Low complexity" evidence="14">
    <location>
        <begin position="514"/>
        <end position="548"/>
    </location>
</feature>
<comment type="cofactor">
    <cofactor evidence="13">
        <name>Mg(2+)</name>
        <dbReference type="ChEBI" id="CHEBI:18420"/>
    </cofactor>
    <text evidence="13">Binds 2 magnesium ions per subunit. They probably participate in the reaction catalyzed by the enzyme. May bind an additional third magnesium ion after substrate binding.</text>
</comment>
<keyword evidence="12 13" id="KW-0539">Nucleus</keyword>
<keyword evidence="8 13" id="KW-0460">Magnesium</keyword>
<dbReference type="PRINTS" id="PR00853">
    <property type="entry name" value="XPGRADSUPER"/>
</dbReference>
<dbReference type="GO" id="GO:0005634">
    <property type="term" value="C:nucleus"/>
    <property type="evidence" value="ECO:0007669"/>
    <property type="project" value="UniProtKB-SubCell"/>
</dbReference>
<evidence type="ECO:0000259" key="16">
    <source>
        <dbReference type="SMART" id="SM00485"/>
    </source>
</evidence>
<dbReference type="FunFam" id="3.40.50.1010:FF:000002">
    <property type="entry name" value="Exonuclease 1, putative"/>
    <property type="match status" value="1"/>
</dbReference>
<evidence type="ECO:0000256" key="5">
    <source>
        <dbReference type="ARBA" id="ARBA00022763"/>
    </source>
</evidence>
<keyword evidence="10 13" id="KW-0238">DNA-binding</keyword>
<dbReference type="SMART" id="SM00485">
    <property type="entry name" value="XPGN"/>
    <property type="match status" value="1"/>
</dbReference>
<evidence type="ECO:0000256" key="1">
    <source>
        <dbReference type="ARBA" id="ARBA00004123"/>
    </source>
</evidence>
<proteinExistence type="inferred from homology"/>
<feature type="region of interest" description="Disordered" evidence="14">
    <location>
        <begin position="606"/>
        <end position="631"/>
    </location>
</feature>
<evidence type="ECO:0000256" key="10">
    <source>
        <dbReference type="ARBA" id="ARBA00023125"/>
    </source>
</evidence>
<feature type="compositionally biased region" description="Pro residues" evidence="14">
    <location>
        <begin position="418"/>
        <end position="427"/>
    </location>
</feature>
<dbReference type="GO" id="GO:0035312">
    <property type="term" value="F:5'-3' DNA exonuclease activity"/>
    <property type="evidence" value="ECO:0007669"/>
    <property type="project" value="UniProtKB-UniRule"/>
</dbReference>
<keyword evidence="3 13" id="KW-0540">Nuclease</keyword>
<dbReference type="SMART" id="SM00279">
    <property type="entry name" value="HhH2"/>
    <property type="match status" value="1"/>
</dbReference>
<dbReference type="PANTHER" id="PTHR11081:SF8">
    <property type="entry name" value="EXONUCLEASE 1"/>
    <property type="match status" value="1"/>
</dbReference>
<comment type="subcellular location">
    <subcellularLocation>
        <location evidence="1 13">Nucleus</location>
    </subcellularLocation>
</comment>
<evidence type="ECO:0000256" key="13">
    <source>
        <dbReference type="RuleBase" id="RU910737"/>
    </source>
</evidence>
<dbReference type="InterPro" id="IPR037315">
    <property type="entry name" value="EXO1_H3TH"/>
</dbReference>
<accession>A0A8H7RLG0</accession>
<dbReference type="Proteomes" id="UP000603453">
    <property type="component" value="Unassembled WGS sequence"/>
</dbReference>
<dbReference type="Gene3D" id="1.10.150.20">
    <property type="entry name" value="5' to 3' exonuclease, C-terminal subdomain"/>
    <property type="match status" value="1"/>
</dbReference>
<dbReference type="InterPro" id="IPR044752">
    <property type="entry name" value="PIN-like_EXO1"/>
</dbReference>
<dbReference type="GO" id="GO:0006310">
    <property type="term" value="P:DNA recombination"/>
    <property type="evidence" value="ECO:0007669"/>
    <property type="project" value="TreeGrafter"/>
</dbReference>
<keyword evidence="11 13" id="KW-0234">DNA repair</keyword>
<comment type="caution">
    <text evidence="17">The sequence shown here is derived from an EMBL/GenBank/DDBJ whole genome shotgun (WGS) entry which is preliminary data.</text>
</comment>
<feature type="compositionally biased region" description="Basic and acidic residues" evidence="14">
    <location>
        <begin position="610"/>
        <end position="631"/>
    </location>
</feature>
<keyword evidence="5 13" id="KW-0227">DNA damage</keyword>
<comment type="function">
    <text evidence="13">5'-&gt;3' double-stranded DNA exonuclease which may also possess a cryptic 3'-&gt;5' double-stranded DNA exonuclease activity. Functions in DNA mismatch repair.</text>
</comment>
<reference evidence="17" key="1">
    <citation type="submission" date="2020-12" db="EMBL/GenBank/DDBJ databases">
        <title>Metabolic potential, ecology and presence of endohyphal bacteria is reflected in genomic diversity of Mucoromycotina.</title>
        <authorList>
            <person name="Muszewska A."/>
            <person name="Okrasinska A."/>
            <person name="Steczkiewicz K."/>
            <person name="Drgas O."/>
            <person name="Orlowska M."/>
            <person name="Perlinska-Lenart U."/>
            <person name="Aleksandrzak-Piekarczyk T."/>
            <person name="Szatraj K."/>
            <person name="Zielenkiewicz U."/>
            <person name="Pilsyk S."/>
            <person name="Malc E."/>
            <person name="Mieczkowski P."/>
            <person name="Kruszewska J.S."/>
            <person name="Biernat P."/>
            <person name="Pawlowska J."/>
        </authorList>
    </citation>
    <scope>NUCLEOTIDE SEQUENCE</scope>
    <source>
        <strain evidence="17">WA0000017839</strain>
    </source>
</reference>
<feature type="domain" description="XPG-I" evidence="15">
    <location>
        <begin position="138"/>
        <end position="207"/>
    </location>
</feature>
<feature type="non-terminal residue" evidence="17">
    <location>
        <position position="1"/>
    </location>
</feature>
<evidence type="ECO:0000256" key="14">
    <source>
        <dbReference type="SAM" id="MobiDB-lite"/>
    </source>
</evidence>
<evidence type="ECO:0000313" key="18">
    <source>
        <dbReference type="Proteomes" id="UP000603453"/>
    </source>
</evidence>
<dbReference type="GO" id="GO:0003677">
    <property type="term" value="F:DNA binding"/>
    <property type="evidence" value="ECO:0007669"/>
    <property type="project" value="UniProtKB-UniRule"/>
</dbReference>
<dbReference type="GO" id="GO:0046872">
    <property type="term" value="F:metal ion binding"/>
    <property type="evidence" value="ECO:0007669"/>
    <property type="project" value="UniProtKB-UniRule"/>
</dbReference>
<dbReference type="FunFam" id="1.10.150.20:FF:000011">
    <property type="entry name" value="exonuclease 1"/>
    <property type="match status" value="1"/>
</dbReference>
<dbReference type="InterPro" id="IPR008918">
    <property type="entry name" value="HhH2"/>
</dbReference>
<name>A0A8H7RLG0_9FUNG</name>
<evidence type="ECO:0000259" key="15">
    <source>
        <dbReference type="SMART" id="SM00484"/>
    </source>
</evidence>
<evidence type="ECO:0000256" key="8">
    <source>
        <dbReference type="ARBA" id="ARBA00022842"/>
    </source>
</evidence>
<evidence type="ECO:0000256" key="7">
    <source>
        <dbReference type="ARBA" id="ARBA00022839"/>
    </source>
</evidence>
<feature type="domain" description="XPG N-terminal" evidence="16">
    <location>
        <begin position="1"/>
        <end position="99"/>
    </location>
</feature>
<keyword evidence="18" id="KW-1185">Reference proteome</keyword>
<evidence type="ECO:0000313" key="17">
    <source>
        <dbReference type="EMBL" id="KAG2212718.1"/>
    </source>
</evidence>
<dbReference type="PANTHER" id="PTHR11081">
    <property type="entry name" value="FLAP ENDONUCLEASE FAMILY MEMBER"/>
    <property type="match status" value="1"/>
</dbReference>
<dbReference type="OrthoDB" id="26491at2759"/>
<evidence type="ECO:0000256" key="4">
    <source>
        <dbReference type="ARBA" id="ARBA00022723"/>
    </source>
</evidence>
<sequence length="631" mass="69914">MGIKGLIPLLKPIQKDIHIKEYAGQTVAVDGHCWLHRGSFGCASLLARGVPTKAYVTYFMHMVNMLLFNRVTPIIVFDGQRLPIKSVTNEARSKLRKEKREQGLSLFDKKRVGEAEKCFQQAISITPAMVANVIEELDKLNVQHIVSPYEADPQLTFLVKSGHASAVITEDSDLLAFGASRVIVKMDRFGQGTQVVHTDMFSNALCMRHFTPETFRYVCILSGCDYLPSLPGIGLKKAQDIVRRGQNTRRIFLALLRTHAMDEVEEYKEEYLKADAAFLYQFVFDPASRTYKRLNPLPKDIKVDHLVGLGESPQNRSVDILKSNGAIHLDTAEYTKENDDPFEELEDSEFKELEFDEAVLKDVEGILGKVDPIVKKETKPARPTRPTDEQIAKVLLESINGTYFSTPPAEKTVATFPPTAPTAPPPTADKKVSSSKDSLPPASPAKNKMIKETSPPPSVTSCFPLSRPPCPIPPPSPPRPKFSLSRPPCPIPPPSPPALRIPKPLSSPLPPQVPVSSSPTPASTSTSSSTTTTASAPTPTTATPLKKPSPFDRLRNKFSPYPNPPPAQKARKPLVRDAFKNGFVNPFAGIEPPVWVSNYRDPFANIPLPFKREAKRKHEDEDREKDPKSQR</sequence>
<dbReference type="Gene3D" id="3.40.50.1010">
    <property type="entry name" value="5'-nuclease"/>
    <property type="match status" value="1"/>
</dbReference>
<dbReference type="Pfam" id="PF00867">
    <property type="entry name" value="XPG_I"/>
    <property type="match status" value="1"/>
</dbReference>
<dbReference type="CDD" id="cd09908">
    <property type="entry name" value="H3TH_EXO1"/>
    <property type="match status" value="1"/>
</dbReference>
<dbReference type="SUPFAM" id="SSF88723">
    <property type="entry name" value="PIN domain-like"/>
    <property type="match status" value="1"/>
</dbReference>
<evidence type="ECO:0000256" key="2">
    <source>
        <dbReference type="ARBA" id="ARBA00010563"/>
    </source>
</evidence>
<keyword evidence="9 13" id="KW-0267">Excision nuclease</keyword>
<keyword evidence="7 13" id="KW-0269">Exonuclease</keyword>
<dbReference type="InterPro" id="IPR036279">
    <property type="entry name" value="5-3_exonuclease_C_sf"/>
</dbReference>
<keyword evidence="13" id="KW-0228">DNA excision</keyword>
<protein>
    <recommendedName>
        <fullName evidence="13">Exonuclease 1</fullName>
        <ecNumber evidence="13">3.1.-.-</ecNumber>
    </recommendedName>
</protein>
<feature type="compositionally biased region" description="Pro residues" evidence="14">
    <location>
        <begin position="466"/>
        <end position="480"/>
    </location>
</feature>
<evidence type="ECO:0000256" key="12">
    <source>
        <dbReference type="ARBA" id="ARBA00023242"/>
    </source>
</evidence>
<evidence type="ECO:0000256" key="9">
    <source>
        <dbReference type="ARBA" id="ARBA00022881"/>
    </source>
</evidence>
<dbReference type="InterPro" id="IPR029060">
    <property type="entry name" value="PIN-like_dom_sf"/>
</dbReference>
<keyword evidence="6 13" id="KW-0378">Hydrolase</keyword>
<dbReference type="GO" id="GO:0017108">
    <property type="term" value="F:5'-flap endonuclease activity"/>
    <property type="evidence" value="ECO:0007669"/>
    <property type="project" value="TreeGrafter"/>
</dbReference>
<evidence type="ECO:0000256" key="11">
    <source>
        <dbReference type="ARBA" id="ARBA00023204"/>
    </source>
</evidence>
<feature type="region of interest" description="Disordered" evidence="14">
    <location>
        <begin position="409"/>
        <end position="574"/>
    </location>
</feature>
<gene>
    <name evidence="17" type="ORF">INT47_000695</name>
</gene>
<dbReference type="InterPro" id="IPR006086">
    <property type="entry name" value="XPG-I_dom"/>
</dbReference>
<dbReference type="SUPFAM" id="SSF47807">
    <property type="entry name" value="5' to 3' exonuclease, C-terminal subdomain"/>
    <property type="match status" value="1"/>
</dbReference>
<evidence type="ECO:0000256" key="6">
    <source>
        <dbReference type="ARBA" id="ARBA00022801"/>
    </source>
</evidence>
<dbReference type="InterPro" id="IPR006084">
    <property type="entry name" value="XPG/Rad2"/>
</dbReference>
<keyword evidence="4 13" id="KW-0479">Metal-binding</keyword>
<dbReference type="SMART" id="SM00484">
    <property type="entry name" value="XPGI"/>
    <property type="match status" value="1"/>
</dbReference>
<comment type="similarity">
    <text evidence="2 13">Belongs to the XPG/RAD2 endonuclease family. EXO1 subfamily.</text>
</comment>
<dbReference type="GO" id="GO:0006298">
    <property type="term" value="P:mismatch repair"/>
    <property type="evidence" value="ECO:0007669"/>
    <property type="project" value="TreeGrafter"/>
</dbReference>
<dbReference type="CDD" id="cd09857">
    <property type="entry name" value="PIN_EXO1"/>
    <property type="match status" value="1"/>
</dbReference>
<dbReference type="InterPro" id="IPR006085">
    <property type="entry name" value="XPG_DNA_repair_N"/>
</dbReference>